<feature type="compositionally biased region" description="Basic and acidic residues" evidence="1">
    <location>
        <begin position="551"/>
        <end position="563"/>
    </location>
</feature>
<feature type="region of interest" description="Disordered" evidence="1">
    <location>
        <begin position="709"/>
        <end position="757"/>
    </location>
</feature>
<keyword evidence="2" id="KW-1133">Transmembrane helix</keyword>
<evidence type="ECO:0000313" key="4">
    <source>
        <dbReference type="Proteomes" id="UP000297245"/>
    </source>
</evidence>
<evidence type="ECO:0008006" key="5">
    <source>
        <dbReference type="Google" id="ProtNLM"/>
    </source>
</evidence>
<evidence type="ECO:0000256" key="2">
    <source>
        <dbReference type="SAM" id="Phobius"/>
    </source>
</evidence>
<accession>A0A4S8L9I5</accession>
<dbReference type="OrthoDB" id="2682806at2759"/>
<gene>
    <name evidence="3" type="ORF">K435DRAFT_869560</name>
</gene>
<reference evidence="3 4" key="1">
    <citation type="journal article" date="2019" name="Nat. Ecol. Evol.">
        <title>Megaphylogeny resolves global patterns of mushroom evolution.</title>
        <authorList>
            <person name="Varga T."/>
            <person name="Krizsan K."/>
            <person name="Foldi C."/>
            <person name="Dima B."/>
            <person name="Sanchez-Garcia M."/>
            <person name="Sanchez-Ramirez S."/>
            <person name="Szollosi G.J."/>
            <person name="Szarkandi J.G."/>
            <person name="Papp V."/>
            <person name="Albert L."/>
            <person name="Andreopoulos W."/>
            <person name="Angelini C."/>
            <person name="Antonin V."/>
            <person name="Barry K.W."/>
            <person name="Bougher N.L."/>
            <person name="Buchanan P."/>
            <person name="Buyck B."/>
            <person name="Bense V."/>
            <person name="Catcheside P."/>
            <person name="Chovatia M."/>
            <person name="Cooper J."/>
            <person name="Damon W."/>
            <person name="Desjardin D."/>
            <person name="Finy P."/>
            <person name="Geml J."/>
            <person name="Haridas S."/>
            <person name="Hughes K."/>
            <person name="Justo A."/>
            <person name="Karasinski D."/>
            <person name="Kautmanova I."/>
            <person name="Kiss B."/>
            <person name="Kocsube S."/>
            <person name="Kotiranta H."/>
            <person name="LaButti K.M."/>
            <person name="Lechner B.E."/>
            <person name="Liimatainen K."/>
            <person name="Lipzen A."/>
            <person name="Lukacs Z."/>
            <person name="Mihaltcheva S."/>
            <person name="Morgado L.N."/>
            <person name="Niskanen T."/>
            <person name="Noordeloos M.E."/>
            <person name="Ohm R.A."/>
            <person name="Ortiz-Santana B."/>
            <person name="Ovrebo C."/>
            <person name="Racz N."/>
            <person name="Riley R."/>
            <person name="Savchenko A."/>
            <person name="Shiryaev A."/>
            <person name="Soop K."/>
            <person name="Spirin V."/>
            <person name="Szebenyi C."/>
            <person name="Tomsovsky M."/>
            <person name="Tulloss R.E."/>
            <person name="Uehling J."/>
            <person name="Grigoriev I.V."/>
            <person name="Vagvolgyi C."/>
            <person name="Papp T."/>
            <person name="Martin F.M."/>
            <person name="Miettinen O."/>
            <person name="Hibbett D.S."/>
            <person name="Nagy L.G."/>
        </authorList>
    </citation>
    <scope>NUCLEOTIDE SEQUENCE [LARGE SCALE GENOMIC DNA]</scope>
    <source>
        <strain evidence="3 4">CBS 962.96</strain>
    </source>
</reference>
<keyword evidence="2" id="KW-0472">Membrane</keyword>
<dbReference type="InterPro" id="IPR040521">
    <property type="entry name" value="KDZ"/>
</dbReference>
<feature type="transmembrane region" description="Helical" evidence="2">
    <location>
        <begin position="102"/>
        <end position="121"/>
    </location>
</feature>
<feature type="region of interest" description="Disordered" evidence="1">
    <location>
        <begin position="527"/>
        <end position="564"/>
    </location>
</feature>
<protein>
    <recommendedName>
        <fullName evidence="5">CxC2-like cysteine cluster KDZ transposase-associated domain-containing protein</fullName>
    </recommendedName>
</protein>
<evidence type="ECO:0000313" key="3">
    <source>
        <dbReference type="EMBL" id="THU85163.1"/>
    </source>
</evidence>
<organism evidence="3 4">
    <name type="scientific">Dendrothele bispora (strain CBS 962.96)</name>
    <dbReference type="NCBI Taxonomy" id="1314807"/>
    <lineage>
        <taxon>Eukaryota</taxon>
        <taxon>Fungi</taxon>
        <taxon>Dikarya</taxon>
        <taxon>Basidiomycota</taxon>
        <taxon>Agaricomycotina</taxon>
        <taxon>Agaricomycetes</taxon>
        <taxon>Agaricomycetidae</taxon>
        <taxon>Agaricales</taxon>
        <taxon>Agaricales incertae sedis</taxon>
        <taxon>Dendrothele</taxon>
    </lineage>
</organism>
<sequence length="757" mass="86772">MDANFRLKNQLMSSYSQDPGLGIGLAYFVGRDRYEEHIKRLLHEDDISTCVGFAALAKASTRFSRGLRYTGVGGLSCARSEMLMPTGVVNTEKGERYGNMDYCFASGLRVFTFIVALLVSYDIACQWFINLFTRMETVWPAHLKPSFPLNATNTSPAVGKFHEPAHKQEDHEEYSFNLIPGVGYTDGEGPERIWAGHNAVANATKPMGPGTRIDTLDDHFGFWNYQKYISFGKMLRTKYIKALAERNRQMEAHKGWSDRLPPELVSKWDKLCKAWEAAPFPKTEVENPYKIDNEFLGEEEVLKELELEDEERRTRSGEVSRNAVSVPSFIKLGLELEDTMRETRVLAKKSSPRGGQRQETELTAQRRALTEKLEVYERLRGVYMPGLLQLLVDLGEDVDGVSSNTLDPEEVKLWLPSDIPAARREEVCVVGLVEVEDKLRTAQLNDCIHNLRHTLRVKSHMVLFKNKNIVGQRPGLRSRAIIDRVFERAKNIANRYRVLREAKKRLVGSGAWEEILQELKNSDVHSYRDQERLPVNSGRRGTNEDTWEPEENPRPEREERNDGDGIDLWTEVRDIQRGAGHRVDRVATGETRRGNSWIWTSGLGISLQDGADDENEVCRAEWCRSRARAQRAKEEVMLLKEEMKRTGLYLEWKEKWWKERVGVRSAERDAPLCEGLDAYAYKKAEHERQLLHSFREEWSKSLSEGDLEEVLTWEEVSDEPGNDSEDESGEEGDEGSDYDEGNESEGTDGWDYDQMEE</sequence>
<evidence type="ECO:0000256" key="1">
    <source>
        <dbReference type="SAM" id="MobiDB-lite"/>
    </source>
</evidence>
<dbReference type="Pfam" id="PF18758">
    <property type="entry name" value="KDZ"/>
    <property type="match status" value="1"/>
</dbReference>
<proteinExistence type="predicted"/>
<dbReference type="EMBL" id="ML179562">
    <property type="protein sequence ID" value="THU85163.1"/>
    <property type="molecule type" value="Genomic_DNA"/>
</dbReference>
<keyword evidence="4" id="KW-1185">Reference proteome</keyword>
<dbReference type="Proteomes" id="UP000297245">
    <property type="component" value="Unassembled WGS sequence"/>
</dbReference>
<dbReference type="AlphaFoldDB" id="A0A4S8L9I5"/>
<keyword evidence="2" id="KW-0812">Transmembrane</keyword>
<name>A0A4S8L9I5_DENBC</name>